<dbReference type="InterPro" id="IPR003961">
    <property type="entry name" value="FN3_dom"/>
</dbReference>
<feature type="chain" id="PRO_5042219830" description="Fibronectin type-III domain-containing protein" evidence="10">
    <location>
        <begin position="22"/>
        <end position="520"/>
    </location>
</feature>
<dbReference type="GO" id="GO:0004896">
    <property type="term" value="F:cytokine receptor activity"/>
    <property type="evidence" value="ECO:0007669"/>
    <property type="project" value="TreeGrafter"/>
</dbReference>
<evidence type="ECO:0000256" key="8">
    <source>
        <dbReference type="SAM" id="MobiDB-lite"/>
    </source>
</evidence>
<feature type="transmembrane region" description="Helical" evidence="9">
    <location>
        <begin position="233"/>
        <end position="251"/>
    </location>
</feature>
<sequence length="520" mass="58035">MRVPAAIISLVFCSLIQHTTCTCSVNCTTDYISSLNCSCTGPGLAPSYHLKAECSDEGDQMTVDCEIITPQHWCILVVGSYDFDIGAFTKCTVEANDELGVEPNDSTDLTLYENIKPQPPFNVLLIESYSSYNISWEMAYTEDINSYLNTYLIYKVQLRIKDEKPKYYDVYEDRRYLEIPSSILTRGKEYVVAVQAKMNPHRFPTSFWSEWSPTVQWKTKHGRITGEEETNHYMLYFLLLLIVPCVLCFFGRSRLRKVHVYIPSPEFFFRPLYYTHEGDFKKWVGPTSTFSESDFLEKDVVNEKQIKSLERLCEGEGEDSASMTSLGGTRGGSCSQGPESSAGHISIDTVMVLEEESGNSHGSQDPYRHSRRDRFTYPPFSPGRSVASEGVGLLGAEGVISGGLMSRGAEISVELSSHLVLDGLESHLHNAVIEPDQSSLESFSFTERSEDGYPSVAMDMDTIDSGFQESNCGSPVHSDLDIKEQMDAAVMAEAQCSHTNYIKQWVATTSPSAPQVDSSS</sequence>
<evidence type="ECO:0000256" key="6">
    <source>
        <dbReference type="ARBA" id="ARBA00023170"/>
    </source>
</evidence>
<dbReference type="Gene3D" id="2.60.40.10">
    <property type="entry name" value="Immunoglobulins"/>
    <property type="match status" value="1"/>
</dbReference>
<dbReference type="PROSITE" id="PS50853">
    <property type="entry name" value="FN3"/>
    <property type="match status" value="1"/>
</dbReference>
<feature type="compositionally biased region" description="Polar residues" evidence="8">
    <location>
        <begin position="321"/>
        <end position="339"/>
    </location>
</feature>
<dbReference type="GO" id="GO:0009897">
    <property type="term" value="C:external side of plasma membrane"/>
    <property type="evidence" value="ECO:0007669"/>
    <property type="project" value="TreeGrafter"/>
</dbReference>
<dbReference type="Proteomes" id="UP001221898">
    <property type="component" value="Unassembled WGS sequence"/>
</dbReference>
<evidence type="ECO:0000259" key="11">
    <source>
        <dbReference type="PROSITE" id="PS50853"/>
    </source>
</evidence>
<dbReference type="AlphaFoldDB" id="A0AAD7SC88"/>
<keyword evidence="2 9" id="KW-0812">Transmembrane</keyword>
<name>A0AAD7SC88_9TELE</name>
<evidence type="ECO:0000313" key="12">
    <source>
        <dbReference type="EMBL" id="KAJ8399799.1"/>
    </source>
</evidence>
<comment type="caution">
    <text evidence="12">The sequence shown here is derived from an EMBL/GenBank/DDBJ whole genome shotgun (WGS) entry which is preliminary data.</text>
</comment>
<feature type="domain" description="Fibronectin type-III" evidence="11">
    <location>
        <begin position="116"/>
        <end position="222"/>
    </location>
</feature>
<dbReference type="InterPro" id="IPR013783">
    <property type="entry name" value="Ig-like_fold"/>
</dbReference>
<dbReference type="PANTHER" id="PTHR23037:SF36">
    <property type="entry name" value="INTERLEUKIN 21 RECEPTOR, TANDEM DUPLICATE 1"/>
    <property type="match status" value="1"/>
</dbReference>
<keyword evidence="5 9" id="KW-0472">Membrane</keyword>
<keyword evidence="7" id="KW-0325">Glycoprotein</keyword>
<gene>
    <name evidence="12" type="ORF">AAFF_G00405290</name>
</gene>
<feature type="region of interest" description="Disordered" evidence="8">
    <location>
        <begin position="313"/>
        <end position="342"/>
    </location>
</feature>
<evidence type="ECO:0000256" key="1">
    <source>
        <dbReference type="ARBA" id="ARBA00004479"/>
    </source>
</evidence>
<evidence type="ECO:0000256" key="2">
    <source>
        <dbReference type="ARBA" id="ARBA00022692"/>
    </source>
</evidence>
<evidence type="ECO:0000256" key="10">
    <source>
        <dbReference type="SAM" id="SignalP"/>
    </source>
</evidence>
<evidence type="ECO:0000256" key="3">
    <source>
        <dbReference type="ARBA" id="ARBA00022729"/>
    </source>
</evidence>
<evidence type="ECO:0000313" key="13">
    <source>
        <dbReference type="Proteomes" id="UP001221898"/>
    </source>
</evidence>
<evidence type="ECO:0000256" key="7">
    <source>
        <dbReference type="ARBA" id="ARBA00023180"/>
    </source>
</evidence>
<keyword evidence="4 9" id="KW-1133">Transmembrane helix</keyword>
<evidence type="ECO:0000256" key="4">
    <source>
        <dbReference type="ARBA" id="ARBA00022989"/>
    </source>
</evidence>
<keyword evidence="6" id="KW-0675">Receptor</keyword>
<evidence type="ECO:0000256" key="9">
    <source>
        <dbReference type="SAM" id="Phobius"/>
    </source>
</evidence>
<feature type="region of interest" description="Disordered" evidence="8">
    <location>
        <begin position="355"/>
        <end position="374"/>
    </location>
</feature>
<dbReference type="InterPro" id="IPR036116">
    <property type="entry name" value="FN3_sf"/>
</dbReference>
<accession>A0AAD7SC88</accession>
<protein>
    <recommendedName>
        <fullName evidence="11">Fibronectin type-III domain-containing protein</fullName>
    </recommendedName>
</protein>
<proteinExistence type="predicted"/>
<keyword evidence="3 10" id="KW-0732">Signal</keyword>
<organism evidence="12 13">
    <name type="scientific">Aldrovandia affinis</name>
    <dbReference type="NCBI Taxonomy" id="143900"/>
    <lineage>
        <taxon>Eukaryota</taxon>
        <taxon>Metazoa</taxon>
        <taxon>Chordata</taxon>
        <taxon>Craniata</taxon>
        <taxon>Vertebrata</taxon>
        <taxon>Euteleostomi</taxon>
        <taxon>Actinopterygii</taxon>
        <taxon>Neopterygii</taxon>
        <taxon>Teleostei</taxon>
        <taxon>Notacanthiformes</taxon>
        <taxon>Halosauridae</taxon>
        <taxon>Aldrovandia</taxon>
    </lineage>
</organism>
<evidence type="ECO:0000256" key="5">
    <source>
        <dbReference type="ARBA" id="ARBA00023136"/>
    </source>
</evidence>
<keyword evidence="13" id="KW-1185">Reference proteome</keyword>
<feature type="signal peptide" evidence="10">
    <location>
        <begin position="1"/>
        <end position="21"/>
    </location>
</feature>
<dbReference type="SUPFAM" id="SSF49265">
    <property type="entry name" value="Fibronectin type III"/>
    <property type="match status" value="1"/>
</dbReference>
<dbReference type="PANTHER" id="PTHR23037">
    <property type="entry name" value="CYTOKINE RECEPTOR"/>
    <property type="match status" value="1"/>
</dbReference>
<reference evidence="12" key="1">
    <citation type="journal article" date="2023" name="Science">
        <title>Genome structures resolve the early diversification of teleost fishes.</title>
        <authorList>
            <person name="Parey E."/>
            <person name="Louis A."/>
            <person name="Montfort J."/>
            <person name="Bouchez O."/>
            <person name="Roques C."/>
            <person name="Iampietro C."/>
            <person name="Lluch J."/>
            <person name="Castinel A."/>
            <person name="Donnadieu C."/>
            <person name="Desvignes T."/>
            <person name="Floi Bucao C."/>
            <person name="Jouanno E."/>
            <person name="Wen M."/>
            <person name="Mejri S."/>
            <person name="Dirks R."/>
            <person name="Jansen H."/>
            <person name="Henkel C."/>
            <person name="Chen W.J."/>
            <person name="Zahm M."/>
            <person name="Cabau C."/>
            <person name="Klopp C."/>
            <person name="Thompson A.W."/>
            <person name="Robinson-Rechavi M."/>
            <person name="Braasch I."/>
            <person name="Lecointre G."/>
            <person name="Bobe J."/>
            <person name="Postlethwait J.H."/>
            <person name="Berthelot C."/>
            <person name="Roest Crollius H."/>
            <person name="Guiguen Y."/>
        </authorList>
    </citation>
    <scope>NUCLEOTIDE SEQUENCE</scope>
    <source>
        <strain evidence="12">NC1722</strain>
    </source>
</reference>
<dbReference type="EMBL" id="JAINUG010000080">
    <property type="protein sequence ID" value="KAJ8399799.1"/>
    <property type="molecule type" value="Genomic_DNA"/>
</dbReference>
<comment type="subcellular location">
    <subcellularLocation>
        <location evidence="1">Membrane</location>
        <topology evidence="1">Single-pass type I membrane protein</topology>
    </subcellularLocation>
</comment>